<sequence>MFPVKTRLLTSLKDVQKNLLAAASRDLKNKCFKVSQQCFDHRCTLAIRRQFSTGLRALIPEIESKKGGLESLGIASKVESASIASSESPSKATSSQNKKLKKKKEPIVFNNKNPSLQDFITAAQVKAMSPKGSESVPAAVAHQLPYLTSVNASDQGVDSQTKFTKYFTEVYGCQMNVSDAEILASVMNSAGYVQTLTLEEADIVFLVTCSIRDAAEQKIWHRLRALKNIQRPHHPKNLPPIVGVLGCMAERLKEKLLENDKLVDLVCGPDAYRSIPHLISLNETSTQGVANVILSADETYADIVPVRRDENTRSAFLSIMRGCNNMCSYCIVPFTRGTERSRPVDSIIEEVKRLSEQGIREVVLLGQNVNSYRDISNTASFEPKGFGGELSSPGFRTIYKRKDGGLRFAELVERVAQVDGEMRVRFTSPHPKDFPDALLEVIRKYPNVCNNLHLPAQSGSSAVLERMRRGYTREAYLDLARHVREVIPGVTFSSDFIAGFCGETESDHQDTITLMEEVQFDMAYMFAYSLREGTHAHRRMTDDVPNEVKQTRLREIIATFHAGATSRLAKLVGVPQLVLIDGPTLPKHQRAGKVLGGRTDGNHRAFLLKDPYVDPKLYTLKSGDYVVFLPTSSTSTSLTGIPLGVSTLQDFYSKGLTSEMKSCIAQAPHMPL</sequence>
<dbReference type="EMBL" id="QTSX02005703">
    <property type="protein sequence ID" value="KAJ9058884.1"/>
    <property type="molecule type" value="Genomic_DNA"/>
</dbReference>
<reference evidence="1" key="1">
    <citation type="submission" date="2022-04" db="EMBL/GenBank/DDBJ databases">
        <title>Genome of the entomopathogenic fungus Entomophthora muscae.</title>
        <authorList>
            <person name="Elya C."/>
            <person name="Lovett B.R."/>
            <person name="Lee E."/>
            <person name="Macias A.M."/>
            <person name="Hajek A.E."/>
            <person name="De Bivort B.L."/>
            <person name="Kasson M.T."/>
            <person name="De Fine Licht H.H."/>
            <person name="Stajich J.E."/>
        </authorList>
    </citation>
    <scope>NUCLEOTIDE SEQUENCE</scope>
    <source>
        <strain evidence="1">Berkeley</strain>
    </source>
</reference>
<organism evidence="1 2">
    <name type="scientific">Entomophthora muscae</name>
    <dbReference type="NCBI Taxonomy" id="34485"/>
    <lineage>
        <taxon>Eukaryota</taxon>
        <taxon>Fungi</taxon>
        <taxon>Fungi incertae sedis</taxon>
        <taxon>Zoopagomycota</taxon>
        <taxon>Entomophthoromycotina</taxon>
        <taxon>Entomophthoromycetes</taxon>
        <taxon>Entomophthorales</taxon>
        <taxon>Entomophthoraceae</taxon>
        <taxon>Entomophthora</taxon>
    </lineage>
</organism>
<protein>
    <submittedName>
        <fullName evidence="1">Uncharacterized protein</fullName>
    </submittedName>
</protein>
<keyword evidence="2" id="KW-1185">Reference proteome</keyword>
<name>A0ACC2S910_9FUNG</name>
<evidence type="ECO:0000313" key="2">
    <source>
        <dbReference type="Proteomes" id="UP001165960"/>
    </source>
</evidence>
<proteinExistence type="predicted"/>
<gene>
    <name evidence="1" type="ORF">DSO57_1007823</name>
</gene>
<dbReference type="Proteomes" id="UP001165960">
    <property type="component" value="Unassembled WGS sequence"/>
</dbReference>
<accession>A0ACC2S910</accession>
<evidence type="ECO:0000313" key="1">
    <source>
        <dbReference type="EMBL" id="KAJ9058884.1"/>
    </source>
</evidence>
<comment type="caution">
    <text evidence="1">The sequence shown here is derived from an EMBL/GenBank/DDBJ whole genome shotgun (WGS) entry which is preliminary data.</text>
</comment>